<evidence type="ECO:0000256" key="2">
    <source>
        <dbReference type="ARBA" id="ARBA00022737"/>
    </source>
</evidence>
<evidence type="ECO:0000256" key="1">
    <source>
        <dbReference type="ARBA" id="ARBA00022723"/>
    </source>
</evidence>
<dbReference type="PANTHER" id="PTHR24408">
    <property type="entry name" value="ZINC FINGER PROTEIN"/>
    <property type="match status" value="1"/>
</dbReference>
<dbReference type="GO" id="GO:0005634">
    <property type="term" value="C:nucleus"/>
    <property type="evidence" value="ECO:0007669"/>
    <property type="project" value="TreeGrafter"/>
</dbReference>
<evidence type="ECO:0000256" key="4">
    <source>
        <dbReference type="ARBA" id="ARBA00022833"/>
    </source>
</evidence>
<dbReference type="PROSITE" id="PS00028">
    <property type="entry name" value="ZINC_FINGER_C2H2_1"/>
    <property type="match status" value="4"/>
</dbReference>
<feature type="compositionally biased region" description="Acidic residues" evidence="6">
    <location>
        <begin position="213"/>
        <end position="239"/>
    </location>
</feature>
<feature type="domain" description="C2H2-type" evidence="7">
    <location>
        <begin position="272"/>
        <end position="297"/>
    </location>
</feature>
<feature type="region of interest" description="Disordered" evidence="6">
    <location>
        <begin position="170"/>
        <end position="266"/>
    </location>
</feature>
<accession>A0A226DVG1</accession>
<proteinExistence type="predicted"/>
<evidence type="ECO:0000313" key="9">
    <source>
        <dbReference type="Proteomes" id="UP000198287"/>
    </source>
</evidence>
<feature type="domain" description="C2H2-type" evidence="7">
    <location>
        <begin position="320"/>
        <end position="345"/>
    </location>
</feature>
<keyword evidence="4" id="KW-0862">Zinc</keyword>
<feature type="domain" description="C2H2-type" evidence="7">
    <location>
        <begin position="442"/>
        <end position="470"/>
    </location>
</feature>
<feature type="domain" description="C2H2-type" evidence="7">
    <location>
        <begin position="501"/>
        <end position="528"/>
    </location>
</feature>
<dbReference type="OrthoDB" id="6077919at2759"/>
<protein>
    <recommendedName>
        <fullName evidence="7">C2H2-type domain-containing protein</fullName>
    </recommendedName>
</protein>
<keyword evidence="2" id="KW-0677">Repeat</keyword>
<comment type="caution">
    <text evidence="8">The sequence shown here is derived from an EMBL/GenBank/DDBJ whole genome shotgun (WGS) entry which is preliminary data.</text>
</comment>
<feature type="compositionally biased region" description="Basic and acidic residues" evidence="6">
    <location>
        <begin position="179"/>
        <end position="212"/>
    </location>
</feature>
<dbReference type="SUPFAM" id="SSF57667">
    <property type="entry name" value="beta-beta-alpha zinc fingers"/>
    <property type="match status" value="3"/>
</dbReference>
<dbReference type="FunFam" id="3.30.160.60:FF:000100">
    <property type="entry name" value="Zinc finger 45-like"/>
    <property type="match status" value="1"/>
</dbReference>
<feature type="region of interest" description="Disordered" evidence="6">
    <location>
        <begin position="295"/>
        <end position="382"/>
    </location>
</feature>
<dbReference type="Gene3D" id="3.30.160.60">
    <property type="entry name" value="Classic Zinc Finger"/>
    <property type="match status" value="3"/>
</dbReference>
<dbReference type="PANTHER" id="PTHR24408:SF64">
    <property type="entry name" value="LINKING IMMUNITY AND METABOLISM-RELATED"/>
    <property type="match status" value="1"/>
</dbReference>
<feature type="compositionally biased region" description="Basic and acidic residues" evidence="6">
    <location>
        <begin position="332"/>
        <end position="374"/>
    </location>
</feature>
<dbReference type="InterPro" id="IPR036236">
    <property type="entry name" value="Znf_C2H2_sf"/>
</dbReference>
<reference evidence="8 9" key="1">
    <citation type="submission" date="2015-12" db="EMBL/GenBank/DDBJ databases">
        <title>The genome of Folsomia candida.</title>
        <authorList>
            <person name="Faddeeva A."/>
            <person name="Derks M.F."/>
            <person name="Anvar Y."/>
            <person name="Smit S."/>
            <person name="Van Straalen N."/>
            <person name="Roelofs D."/>
        </authorList>
    </citation>
    <scope>NUCLEOTIDE SEQUENCE [LARGE SCALE GENOMIC DNA]</scope>
    <source>
        <strain evidence="8 9">VU population</strain>
        <tissue evidence="8">Whole body</tissue>
    </source>
</reference>
<name>A0A226DVG1_FOLCA</name>
<dbReference type="Proteomes" id="UP000198287">
    <property type="component" value="Unassembled WGS sequence"/>
</dbReference>
<keyword evidence="9" id="KW-1185">Reference proteome</keyword>
<evidence type="ECO:0000259" key="7">
    <source>
        <dbReference type="PROSITE" id="PS50157"/>
    </source>
</evidence>
<keyword evidence="3 5" id="KW-0863">Zinc-finger</keyword>
<sequence length="566" mass="64964">MHICPAEGDVGKTESKHQLLKCSKVFGIFFVSCKLFYSKKVFTTNSIVNCRQTFIIMETSIKKENTCSNCCAQQKEISNLVSSLARIGGNDGEENLSISAAISSLFCFWVGEEAYDVKFRREDLSLLLCAKCVQILQIVYNFSTQFIELSRKEGQVSKKLEELRHKVFNGQKTTPTSRNEARLRRGSRRFEDVTKEEERRPDCSTAEVKEEPLSLDEDEMQVDENYVETFNLDDNDEEASCPTPNSLLGSDYLPSESESDSANRHKIRQKEFPCPVEHCVRSFNRNDRLRHHLAHAHPEVPLPEKRKKGRPPLSSETRKYPCPEESCGRTFSRKDRLQQHAKSEHKVNLVEVAKTPRGESDRAHAKKESRERSDKKPRRRIDKPCPICGKLVRSTGLAAHKNPNYKKRIRIPTKSLCPTCGKLIRTSCLHTHIATHTAQKNIPCLQCDKLFRTERNLGIHVDEVHNKVRSICPHCGITCARKWALDQHVKTKHLDPAEKRYECETCGKSYRQERHLRHHVRLHDNEGRKDFTCPICSKVFCRKENVKLHLKSGQPCGNLYAEGKTV</sequence>
<evidence type="ECO:0000256" key="3">
    <source>
        <dbReference type="ARBA" id="ARBA00022771"/>
    </source>
</evidence>
<organism evidence="8 9">
    <name type="scientific">Folsomia candida</name>
    <name type="common">Springtail</name>
    <dbReference type="NCBI Taxonomy" id="158441"/>
    <lineage>
        <taxon>Eukaryota</taxon>
        <taxon>Metazoa</taxon>
        <taxon>Ecdysozoa</taxon>
        <taxon>Arthropoda</taxon>
        <taxon>Hexapoda</taxon>
        <taxon>Collembola</taxon>
        <taxon>Entomobryomorpha</taxon>
        <taxon>Isotomoidea</taxon>
        <taxon>Isotomidae</taxon>
        <taxon>Proisotominae</taxon>
        <taxon>Folsomia</taxon>
    </lineage>
</organism>
<keyword evidence="1" id="KW-0479">Metal-binding</keyword>
<dbReference type="Pfam" id="PF00096">
    <property type="entry name" value="zf-C2H2"/>
    <property type="match status" value="3"/>
</dbReference>
<dbReference type="InterPro" id="IPR013087">
    <property type="entry name" value="Znf_C2H2_type"/>
</dbReference>
<dbReference type="PROSITE" id="PS50157">
    <property type="entry name" value="ZINC_FINGER_C2H2_2"/>
    <property type="match status" value="4"/>
</dbReference>
<gene>
    <name evidence="8" type="ORF">Fcan01_16745</name>
</gene>
<dbReference type="AlphaFoldDB" id="A0A226DVG1"/>
<dbReference type="GO" id="GO:0043565">
    <property type="term" value="F:sequence-specific DNA binding"/>
    <property type="evidence" value="ECO:0007669"/>
    <property type="project" value="TreeGrafter"/>
</dbReference>
<evidence type="ECO:0000313" key="8">
    <source>
        <dbReference type="EMBL" id="OXA49060.1"/>
    </source>
</evidence>
<dbReference type="GO" id="GO:0008270">
    <property type="term" value="F:zinc ion binding"/>
    <property type="evidence" value="ECO:0007669"/>
    <property type="project" value="UniProtKB-KW"/>
</dbReference>
<dbReference type="GO" id="GO:0000981">
    <property type="term" value="F:DNA-binding transcription factor activity, RNA polymerase II-specific"/>
    <property type="evidence" value="ECO:0007669"/>
    <property type="project" value="TreeGrafter"/>
</dbReference>
<evidence type="ECO:0000256" key="6">
    <source>
        <dbReference type="SAM" id="MobiDB-lite"/>
    </source>
</evidence>
<dbReference type="SMART" id="SM00355">
    <property type="entry name" value="ZnF_C2H2"/>
    <property type="match status" value="7"/>
</dbReference>
<dbReference type="EMBL" id="LNIX01000011">
    <property type="protein sequence ID" value="OXA49060.1"/>
    <property type="molecule type" value="Genomic_DNA"/>
</dbReference>
<evidence type="ECO:0000256" key="5">
    <source>
        <dbReference type="PROSITE-ProRule" id="PRU00042"/>
    </source>
</evidence>